<evidence type="ECO:0000259" key="1">
    <source>
        <dbReference type="Pfam" id="PF00535"/>
    </source>
</evidence>
<name>A0ABW6SGT1_9ACTN</name>
<feature type="domain" description="Glycosyltransferase 2-like" evidence="1">
    <location>
        <begin position="12"/>
        <end position="169"/>
    </location>
</feature>
<proteinExistence type="predicted"/>
<dbReference type="InterPro" id="IPR054028">
    <property type="entry name" value="TarS/TarP_linker"/>
</dbReference>
<dbReference type="PANTHER" id="PTHR22916:SF3">
    <property type="entry name" value="UDP-GLCNAC:BETAGAL BETA-1,3-N-ACETYLGLUCOSAMINYLTRANSFERASE-LIKE PROTEIN 1"/>
    <property type="match status" value="1"/>
</dbReference>
<dbReference type="InterPro" id="IPR001173">
    <property type="entry name" value="Glyco_trans_2-like"/>
</dbReference>
<evidence type="ECO:0000313" key="4">
    <source>
        <dbReference type="Proteomes" id="UP001602013"/>
    </source>
</evidence>
<gene>
    <name evidence="3" type="ORF">ACFYXI_00505</name>
</gene>
<dbReference type="InterPro" id="IPR029044">
    <property type="entry name" value="Nucleotide-diphossugar_trans"/>
</dbReference>
<dbReference type="Pfam" id="PF00535">
    <property type="entry name" value="Glycos_transf_2"/>
    <property type="match status" value="1"/>
</dbReference>
<sequence>METESEYPVDVSILVPTYNCRAYLDRCLVSLLIQRVSKEIVVVDDGSSDDTRSLLDLYAAHHPGVIRVIYQEHSGTPGSPRNRALAHARGRYVFFCDADDYLGPESLSRMLATADRNAADIVLGKIVGHGRRAPESMFRESADQVTLLGSTVYNSLLCFKLFRREMLERYGIRFDETLRVGEDMVFTSHAYCHAEVISVVSDYDCYHLVSRPDGGSIMQEQGSRDPLAWLRMARVPIGLMARHVPPGPLRDHLLLRHFRLDVFGQLGAPLLAADEADREKIAFEAADICAEWLTEGVIERLGAADRLRVESLHDLDLLVRLARVETAALHHRLTTLEWDGDRLVIGGHVSLEGFEGEASLLLRERASRRERRVPITRVADLFSVSIPVAALPSGMWDVYAAVDCEGVRRLARLGSERAPGLDRPAPRFTSGIVALPYLTRQHGNLSVDVGGHLARVPVSVRLAEAGWVRDGLRVDGVVEVAGEPAAVAVRHLIWRERRSGREWRVAATQTAAGAFRSVTRWPAAGTWDTYLELDVGGPPVRFPVKIGDLGRLPAPATWWSGLARWSARPYATAVNRRLSASVRAVTPLTVLRRLLHRAR</sequence>
<accession>A0ABW6SGT1</accession>
<dbReference type="PANTHER" id="PTHR22916">
    <property type="entry name" value="GLYCOSYLTRANSFERASE"/>
    <property type="match status" value="1"/>
</dbReference>
<comment type="caution">
    <text evidence="3">The sequence shown here is derived from an EMBL/GenBank/DDBJ whole genome shotgun (WGS) entry which is preliminary data.</text>
</comment>
<dbReference type="SUPFAM" id="SSF53448">
    <property type="entry name" value="Nucleotide-diphospho-sugar transferases"/>
    <property type="match status" value="1"/>
</dbReference>
<feature type="domain" description="TarS/TarP linker" evidence="2">
    <location>
        <begin position="241"/>
        <end position="321"/>
    </location>
</feature>
<keyword evidence="4" id="KW-1185">Reference proteome</keyword>
<organism evidence="3 4">
    <name type="scientific">Microtetraspora malaysiensis</name>
    <dbReference type="NCBI Taxonomy" id="161358"/>
    <lineage>
        <taxon>Bacteria</taxon>
        <taxon>Bacillati</taxon>
        <taxon>Actinomycetota</taxon>
        <taxon>Actinomycetes</taxon>
        <taxon>Streptosporangiales</taxon>
        <taxon>Streptosporangiaceae</taxon>
        <taxon>Microtetraspora</taxon>
    </lineage>
</organism>
<dbReference type="Pfam" id="PF22181">
    <property type="entry name" value="TarS_linker"/>
    <property type="match status" value="1"/>
</dbReference>
<evidence type="ECO:0000259" key="2">
    <source>
        <dbReference type="Pfam" id="PF22181"/>
    </source>
</evidence>
<dbReference type="RefSeq" id="WP_387408011.1">
    <property type="nucleotide sequence ID" value="NZ_JBIASD010000001.1"/>
</dbReference>
<dbReference type="Gene3D" id="3.90.550.10">
    <property type="entry name" value="Spore Coat Polysaccharide Biosynthesis Protein SpsA, Chain A"/>
    <property type="match status" value="1"/>
</dbReference>
<reference evidence="3 4" key="1">
    <citation type="submission" date="2024-10" db="EMBL/GenBank/DDBJ databases">
        <title>The Natural Products Discovery Center: Release of the First 8490 Sequenced Strains for Exploring Actinobacteria Biosynthetic Diversity.</title>
        <authorList>
            <person name="Kalkreuter E."/>
            <person name="Kautsar S.A."/>
            <person name="Yang D."/>
            <person name="Bader C.D."/>
            <person name="Teijaro C.N."/>
            <person name="Fluegel L."/>
            <person name="Davis C.M."/>
            <person name="Simpson J.R."/>
            <person name="Lauterbach L."/>
            <person name="Steele A.D."/>
            <person name="Gui C."/>
            <person name="Meng S."/>
            <person name="Li G."/>
            <person name="Viehrig K."/>
            <person name="Ye F."/>
            <person name="Su P."/>
            <person name="Kiefer A.F."/>
            <person name="Nichols A."/>
            <person name="Cepeda A.J."/>
            <person name="Yan W."/>
            <person name="Fan B."/>
            <person name="Jiang Y."/>
            <person name="Adhikari A."/>
            <person name="Zheng C.-J."/>
            <person name="Schuster L."/>
            <person name="Cowan T.M."/>
            <person name="Smanski M.J."/>
            <person name="Chevrette M.G."/>
            <person name="De Carvalho L.P.S."/>
            <person name="Shen B."/>
        </authorList>
    </citation>
    <scope>NUCLEOTIDE SEQUENCE [LARGE SCALE GENOMIC DNA]</scope>
    <source>
        <strain evidence="3 4">NPDC002173</strain>
    </source>
</reference>
<evidence type="ECO:0000313" key="3">
    <source>
        <dbReference type="EMBL" id="MFF3664041.1"/>
    </source>
</evidence>
<dbReference type="EMBL" id="JBIASD010000001">
    <property type="protein sequence ID" value="MFF3664041.1"/>
    <property type="molecule type" value="Genomic_DNA"/>
</dbReference>
<dbReference type="Proteomes" id="UP001602013">
    <property type="component" value="Unassembled WGS sequence"/>
</dbReference>
<protein>
    <submittedName>
        <fullName evidence="3">Glycosyltransferase family 2 protein</fullName>
    </submittedName>
</protein>
<dbReference type="CDD" id="cd00761">
    <property type="entry name" value="Glyco_tranf_GTA_type"/>
    <property type="match status" value="1"/>
</dbReference>